<feature type="region of interest" description="Disordered" evidence="1">
    <location>
        <begin position="1803"/>
        <end position="1826"/>
    </location>
</feature>
<feature type="compositionally biased region" description="Basic and acidic residues" evidence="1">
    <location>
        <begin position="1603"/>
        <end position="1619"/>
    </location>
</feature>
<dbReference type="Proteomes" id="UP001153148">
    <property type="component" value="Unassembled WGS sequence"/>
</dbReference>
<feature type="compositionally biased region" description="Basic and acidic residues" evidence="1">
    <location>
        <begin position="2119"/>
        <end position="2138"/>
    </location>
</feature>
<feature type="compositionally biased region" description="Basic and acidic residues" evidence="1">
    <location>
        <begin position="1433"/>
        <end position="1468"/>
    </location>
</feature>
<feature type="region of interest" description="Disordered" evidence="1">
    <location>
        <begin position="528"/>
        <end position="549"/>
    </location>
</feature>
<reference evidence="2" key="1">
    <citation type="submission" date="2021-03" db="EMBL/GenBank/DDBJ databases">
        <authorList>
            <person name="Tran Van P."/>
        </authorList>
    </citation>
    <scope>NUCLEOTIDE SEQUENCE</scope>
</reference>
<gene>
    <name evidence="2" type="ORF">TPAB3V08_LOCUS2647</name>
</gene>
<feature type="region of interest" description="Disordered" evidence="1">
    <location>
        <begin position="2115"/>
        <end position="2138"/>
    </location>
</feature>
<feature type="region of interest" description="Disordered" evidence="1">
    <location>
        <begin position="2070"/>
        <end position="2097"/>
    </location>
</feature>
<evidence type="ECO:0000256" key="1">
    <source>
        <dbReference type="SAM" id="MobiDB-lite"/>
    </source>
</evidence>
<feature type="region of interest" description="Disordered" evidence="1">
    <location>
        <begin position="1636"/>
        <end position="1663"/>
    </location>
</feature>
<feature type="region of interest" description="Disordered" evidence="1">
    <location>
        <begin position="1081"/>
        <end position="1104"/>
    </location>
</feature>
<feature type="region of interest" description="Disordered" evidence="1">
    <location>
        <begin position="89"/>
        <end position="109"/>
    </location>
</feature>
<feature type="compositionally biased region" description="Polar residues" evidence="1">
    <location>
        <begin position="1639"/>
        <end position="1653"/>
    </location>
</feature>
<feature type="compositionally biased region" description="Basic and acidic residues" evidence="1">
    <location>
        <begin position="1861"/>
        <end position="1871"/>
    </location>
</feature>
<feature type="region of interest" description="Disordered" evidence="1">
    <location>
        <begin position="1433"/>
        <end position="1478"/>
    </location>
</feature>
<feature type="region of interest" description="Disordered" evidence="1">
    <location>
        <begin position="219"/>
        <end position="241"/>
    </location>
</feature>
<feature type="compositionally biased region" description="Polar residues" evidence="1">
    <location>
        <begin position="1811"/>
        <end position="1823"/>
    </location>
</feature>
<keyword evidence="3" id="KW-1185">Reference proteome</keyword>
<feature type="compositionally biased region" description="Basic and acidic residues" evidence="1">
    <location>
        <begin position="1985"/>
        <end position="2021"/>
    </location>
</feature>
<feature type="compositionally biased region" description="Basic and acidic residues" evidence="1">
    <location>
        <begin position="353"/>
        <end position="366"/>
    </location>
</feature>
<comment type="caution">
    <text evidence="2">The sequence shown here is derived from an EMBL/GenBank/DDBJ whole genome shotgun (WGS) entry which is preliminary data.</text>
</comment>
<feature type="region of interest" description="Disordered" evidence="1">
    <location>
        <begin position="1523"/>
        <end position="1621"/>
    </location>
</feature>
<feature type="region of interest" description="Disordered" evidence="1">
    <location>
        <begin position="353"/>
        <end position="377"/>
    </location>
</feature>
<evidence type="ECO:0000313" key="3">
    <source>
        <dbReference type="Proteomes" id="UP001153148"/>
    </source>
</evidence>
<proteinExistence type="predicted"/>
<feature type="region of interest" description="Disordered" evidence="1">
    <location>
        <begin position="1861"/>
        <end position="2021"/>
    </location>
</feature>
<name>A0ABN7NQ12_TIMPD</name>
<feature type="compositionally biased region" description="Basic and acidic residues" evidence="1">
    <location>
        <begin position="1089"/>
        <end position="1098"/>
    </location>
</feature>
<feature type="compositionally biased region" description="Basic and acidic residues" evidence="1">
    <location>
        <begin position="1906"/>
        <end position="1924"/>
    </location>
</feature>
<feature type="compositionally biased region" description="Basic and acidic residues" evidence="1">
    <location>
        <begin position="21"/>
        <end position="42"/>
    </location>
</feature>
<feature type="compositionally biased region" description="Polar residues" evidence="1">
    <location>
        <begin position="1872"/>
        <end position="1885"/>
    </location>
</feature>
<protein>
    <submittedName>
        <fullName evidence="2">Uncharacterized protein</fullName>
    </submittedName>
</protein>
<sequence>MTEAYPHQPPRPHPNRLARCRSSERRQTRYKDARLQETKPDEEWRHIKDQGAFYMAVRTECPRKEDPPAGYRRRTCPEHKGIEVRPRRASPALLGGPGKGRTCASASSRGGMRSSRLSWCEAVKNIEMDSVAEFPKPKTYEPTPRESKGVVIPECTLRKDGTSSPLATQDRFQEPVHVSREVSTLQTRTCGGVRKVHIREDREEVNDTRLQEIPYGREDTSSELTDHKAEKDPECRVEPTKTPDAMEVSEVVCDQAKNSPARVKKSLISEEEKGDTMTTSGHCLSSYLKNKEGKPNACKHKLCVEECAPRAFPTEGGCDSVDLKEKCVEDSRRVVPPTNDPESMIVDPDARVKCDISKPSPDDSKKPRGRNFSTLSSSPVFSLDHHSTMPLIRNSCRSVACKMMHTSTKTNTCIDGGAMNTLDSDPVQGKTKKLDQHVCEKQSSGSVNISNSGKCGKEGKPNLVCSKKKNVETKQRPGSEIAVNVLECKDRPSKKVKNSLSKNYAPVRSTKLEDNNIKLKKLARCPTVEKTMPPPASSPDQKRHKLPEERKSKECLEEIKLKECLKVEVEVAPPSCKGKENTKNCNLQKSTDICDSKNTSKRKLNQFTKGSFNGSRIPEPIEYLKTRQPERKVPDFNFDHTTFLRKTNYTPQPVKKFLHASALGLKSKDSKKTGKKESKRAPCEMKELEMKEPESLDCPAVILPGCSQPESIACSRECKIEHVSECHRIPTISNEECVKDHPPTPLPSECDCPSNAYKSSLSGYNSFNSSPLIYSGKATFNQASANMVVHERQVGLNKSQSLPKVITSFKSNLRYVRVRPLETKEWQPTIRSTSKKQVKRKCEEVRLKTRPSKVQDETGLPTKEKVLCNQISDPEWHIKPNEEEKVSQVFRSDEKQKFEKITESNKSQIIVPNVTQISNATATTFLRRMKTWFSFLVPTPGVKEARNNNLNDSVTIHHQSHASQEREEKPDKNRDDDILKHTLSEVCVNNPNKDDYSSPVVEENKNSFILDETQMDIKPTETKFKVDTAKVELFIPNINVQNDEKRIKSEQNKLTVSQNTTESIKLHDFNTSQRTIGVEAENTSAKQGDSVKKTKGNIERTTTPPLEQETFNPLSHFYDRKIVNKPNMTPDKPSRYVSKTDYTFSEGSFSLSCKMRDPSTFSTDPDSNKSRDKTKPIMAKIYCDEIIESKETDECRMKDKLSDPNIILSVNERDENVFELTNDTKRQIKMCSEEQIQSKSSIQIDKSKTMLDKVDTPANKKRQSPDEALNNAAENLSVCKTLFETADKLSIVSPHQSGSSNVVSKRTILLLYEEKVDGKSSKNKTNESPKCSKQFYKETNDSLNEVEESNKVSEKLTQYQKCRKTEASPAVSIQIKKEKETCPIKKASKRYTSKMRRRGLNLVPVSTKKTQPSSASYSTYNAHYTPLQFQEHDKHVTSQNNKEKSSLDRLNNEKFKKDMKSLSDKLSEDETSNSKFHEDYSEINTKQDTETLIEEIRKRSYSEYKAGDLNVPGGGSLNRFRKITEPRVQISRRMKSTDSKDDSDCRFKDESNSKKGKIDSASGTNNKSTKVQGTIENDPNVSSETSPCGNHLKYVEKSTTSRGEAKKEGEFSDKGEVKKKTSSSFFKIPSWCKSKPMNVETNTPQNGSPTTKTEIAKSPTDCGKTEPSPLCGICVYKNANKISPGTTKSLSVNANDAKEVCSKTKSEKWSSICVDNEASKKSEISSKMLKKCRSTPVCGGKETAKKDETGGLKKDLSTSSLVCGKEDSRKLDPNILRTEPKCPPDKKIAEKLCPRIQDSIPPPSCTDKSKSTCPKVSLNSSNCKDSKTKKCSQVEYSKAPSCANRSKSICPKLEMSKCKEVKNNTELEKQTHPNTETFKHSPSNEITDKSHIQKSKPVDTTASPTNEDKCHPKSNDAPDCKYPESPRVTCMTTRQQAKQFGESKGGSCESTIPCPPRKDPTPKAPVCKTHHKSLEKIIKQTSLKDPPRGDEGTAAKGAKRQERPKYEPRTPDKDEKEDFSARQWMEKYGHKLKKMRCPPAKPTVIEIPCEVAKKPQPFLQCKGEIVKEQPTMVNTGREDSKKTVGEKTDERDEKREHDLGCRKCQWGEYQLPELGPDGEVIRADEKWPFQKKGPETEN</sequence>
<feature type="region of interest" description="Disordered" evidence="1">
    <location>
        <begin position="1"/>
        <end position="42"/>
    </location>
</feature>
<evidence type="ECO:0000313" key="2">
    <source>
        <dbReference type="EMBL" id="CAG2055647.1"/>
    </source>
</evidence>
<accession>A0ABN7NQ12</accession>
<dbReference type="EMBL" id="CAJPIN010002730">
    <property type="protein sequence ID" value="CAG2055647.1"/>
    <property type="molecule type" value="Genomic_DNA"/>
</dbReference>
<feature type="compositionally biased region" description="Basic and acidic residues" evidence="1">
    <location>
        <begin position="1535"/>
        <end position="1558"/>
    </location>
</feature>
<feature type="compositionally biased region" description="Basic and acidic residues" evidence="1">
    <location>
        <begin position="2076"/>
        <end position="2097"/>
    </location>
</feature>
<feature type="compositionally biased region" description="Polar residues" evidence="1">
    <location>
        <begin position="1561"/>
        <end position="1588"/>
    </location>
</feature>
<organism evidence="2 3">
    <name type="scientific">Timema podura</name>
    <name type="common">Walking stick</name>
    <dbReference type="NCBI Taxonomy" id="61482"/>
    <lineage>
        <taxon>Eukaryota</taxon>
        <taxon>Metazoa</taxon>
        <taxon>Ecdysozoa</taxon>
        <taxon>Arthropoda</taxon>
        <taxon>Hexapoda</taxon>
        <taxon>Insecta</taxon>
        <taxon>Pterygota</taxon>
        <taxon>Neoptera</taxon>
        <taxon>Polyneoptera</taxon>
        <taxon>Phasmatodea</taxon>
        <taxon>Timematodea</taxon>
        <taxon>Timematoidea</taxon>
        <taxon>Timematidae</taxon>
        <taxon>Timema</taxon>
    </lineage>
</organism>